<dbReference type="Gene3D" id="1.20.1610.10">
    <property type="entry name" value="alpha-1,2-mannosidases domains"/>
    <property type="match status" value="1"/>
</dbReference>
<dbReference type="InterPro" id="IPR000421">
    <property type="entry name" value="FA58C"/>
</dbReference>
<evidence type="ECO:0000313" key="4">
    <source>
        <dbReference type="EMBL" id="SJM63590.1"/>
    </source>
</evidence>
<dbReference type="EMBL" id="FUHU01000038">
    <property type="protein sequence ID" value="SJM63590.1"/>
    <property type="molecule type" value="Genomic_DNA"/>
</dbReference>
<dbReference type="Pfam" id="PF16640">
    <property type="entry name" value="Big_3_5"/>
    <property type="match status" value="1"/>
</dbReference>
<dbReference type="Pfam" id="PF07971">
    <property type="entry name" value="Glyco_hydro_92"/>
    <property type="match status" value="1"/>
</dbReference>
<dbReference type="PROSITE" id="PS50022">
    <property type="entry name" value="FA58C_3"/>
    <property type="match status" value="1"/>
</dbReference>
<reference evidence="4 5" key="1">
    <citation type="submission" date="2017-02" db="EMBL/GenBank/DDBJ databases">
        <authorList>
            <person name="Peterson S.W."/>
        </authorList>
    </citation>
    <scope>NUCLEOTIDE SEQUENCE [LARGE SCALE GENOMIC DNA]</scope>
    <source>
        <strain evidence="4 5">LMG 22410</strain>
    </source>
</reference>
<dbReference type="SUPFAM" id="SSF49299">
    <property type="entry name" value="PKD domain"/>
    <property type="match status" value="2"/>
</dbReference>
<dbReference type="NCBIfam" id="TIGR01180">
    <property type="entry name" value="aman2_put"/>
    <property type="match status" value="1"/>
</dbReference>
<dbReference type="InterPro" id="IPR008928">
    <property type="entry name" value="6-hairpin_glycosidase_sf"/>
</dbReference>
<dbReference type="GO" id="GO:0005829">
    <property type="term" value="C:cytosol"/>
    <property type="evidence" value="ECO:0007669"/>
    <property type="project" value="TreeGrafter"/>
</dbReference>
<dbReference type="GO" id="GO:0006516">
    <property type="term" value="P:glycoprotein catabolic process"/>
    <property type="evidence" value="ECO:0007669"/>
    <property type="project" value="TreeGrafter"/>
</dbReference>
<dbReference type="SUPFAM" id="SSF49785">
    <property type="entry name" value="Galactose-binding domain-like"/>
    <property type="match status" value="1"/>
</dbReference>
<evidence type="ECO:0000313" key="5">
    <source>
        <dbReference type="Proteomes" id="UP000195787"/>
    </source>
</evidence>
<dbReference type="InterPro" id="IPR022409">
    <property type="entry name" value="PKD/Chitinase_dom"/>
</dbReference>
<gene>
    <name evidence="4" type="ORF">CZ674_09085</name>
</gene>
<dbReference type="PANTHER" id="PTHR12143:SF43">
    <property type="entry name" value="PUTATIVE-RELATED"/>
    <property type="match status" value="1"/>
</dbReference>
<dbReference type="SMART" id="SM00089">
    <property type="entry name" value="PKD"/>
    <property type="match status" value="2"/>
</dbReference>
<protein>
    <submittedName>
        <fullName evidence="4">Alpha-1,2-mannosidase</fullName>
    </submittedName>
</protein>
<evidence type="ECO:0000259" key="3">
    <source>
        <dbReference type="PROSITE" id="PS50093"/>
    </source>
</evidence>
<organism evidence="4 5">
    <name type="scientific">Agrococcus casei LMG 22410</name>
    <dbReference type="NCBI Taxonomy" id="1255656"/>
    <lineage>
        <taxon>Bacteria</taxon>
        <taxon>Bacillati</taxon>
        <taxon>Actinomycetota</taxon>
        <taxon>Actinomycetes</taxon>
        <taxon>Micrococcales</taxon>
        <taxon>Microbacteriaceae</taxon>
        <taxon>Agrococcus</taxon>
    </lineage>
</organism>
<feature type="domain" description="F5/8 type C" evidence="2">
    <location>
        <begin position="99"/>
        <end position="208"/>
    </location>
</feature>
<feature type="transmembrane region" description="Helical" evidence="1">
    <location>
        <begin position="53"/>
        <end position="73"/>
    </location>
</feature>
<dbReference type="InterPro" id="IPR014718">
    <property type="entry name" value="GH-type_carb-bd"/>
</dbReference>
<keyword evidence="1" id="KW-1133">Transmembrane helix</keyword>
<feature type="domain" description="PKD" evidence="3">
    <location>
        <begin position="1370"/>
        <end position="1427"/>
    </location>
</feature>
<dbReference type="Gene3D" id="3.30.2080.10">
    <property type="entry name" value="GH92 mannosidase domain"/>
    <property type="match status" value="1"/>
</dbReference>
<keyword evidence="1" id="KW-0472">Membrane</keyword>
<feature type="transmembrane region" description="Helical" evidence="1">
    <location>
        <begin position="2022"/>
        <end position="2042"/>
    </location>
</feature>
<dbReference type="InterPro" id="IPR050883">
    <property type="entry name" value="PNGase"/>
</dbReference>
<dbReference type="PROSITE" id="PS50194">
    <property type="entry name" value="FILAMIN_REPEAT"/>
    <property type="match status" value="1"/>
</dbReference>
<dbReference type="GO" id="GO:0000224">
    <property type="term" value="F:peptide-N4-(N-acetyl-beta-glucosaminyl)asparagine amidase activity"/>
    <property type="evidence" value="ECO:0007669"/>
    <property type="project" value="TreeGrafter"/>
</dbReference>
<dbReference type="Gene3D" id="2.70.98.10">
    <property type="match status" value="1"/>
</dbReference>
<name>A0A1R4G5S2_9MICO</name>
<sequence>MSARESALLQAKALCYARASMTAMSYIETQRSAIERVPMTQQRKAQVRTTRRIGGPLGVIVAAAAAFSMLAPLPANAEPLNSSFHSSFEADDSAPVLEPTGEAVNVSGDQFAPGSALGHVAAVTTSGENSPNEVAANLADGMAGSKWLVFESTGWVEYEFDEAQPIVRYTLTSANDAEERDPSSFRVLGSQDGEEWTLLDSRSGETFDDRAATNVYEVEATGETYKHLRLEVTENQSGSIVQLAGWEPIAVADAVAEPAPLTAEVSTGPTMSYTAKTNVGFTGVQSLKYSGHHLDTGAAASSTLLYSDVDVAIEADSELSYKLFPQLDSGQSYASTFAAVDLILDDGTKLSETDAVDAYGYGANAVDQGLSNALFPDQWNSVTIDLSAFAGRTVTDIVLSYEHPGEGVNAVELPDADTVVAGWLDDVVIGAAEQRDTSDGLVSYVDTRRGTNSTGGFSRGNNLPAAAWPNGFNFVTPMTDADNVGTLYHYQQSNTAQNRPALEGIGISHEPSIWMGDRNQLAVLPAANADPTSSLDDRKLTFSHDNETARPDIYQVEFDNGITAEVTATDHGVIYRFSFVDDASSVLVDQLVDDSKLSVDGSVVSGWVDGGSGWPGRTRMFVYGEFDSQPIAAGATNNGDRNDSARYAAFDTSSDKTVELRIATSFISQDQAAANYGFELDGVSFDQAHTAVQDAWNDRLGVITDVQGASDAELVNLYSGLYRLNLYPNSQFENVGTADAPEYAYASPVSPTEGEATDTETNAPIVEGKIYVNNGFWDTYRTAWPLYSLLYPDVAEELVDGFVQQYRDGGWIARWSSPGYADLMTGTSSDVAFAEAYLAGALSNATALEAYDAAVKNATVLPESNAVGRKGLAESIFLGFTESDTHESASWGLEGFINDFGIANMATALAEDPETPADQVDRLLEEADYFTARASHYVEMYNEEAGTFTARNRDGSWPEGAEFDKKAWGGAFTEASAWTFAFHAPHDVDGLAALYGGREGLLAEFDEFLTTREDASYSGIHEAREARDVRLGMLGMSNQISHHIPYVLAEAGDPARAQALISDIQQRLFVGSDIGQGYPGDEDNGEFSAWYVFSALGFYPLEVGSGDYTIGSPLFDSATVHLAGGDLTIQAPGASDGLDYVAGVNVNGQDISTTTFDGDLLREGGTMTFAMTDEPSDWGAKDLGEELEVPETMVDATDPELGALAAADGTPVDSLVDDTMLSSTTFDSGSAELTWTTASVPVRLGQYTLTSTDPETAPVSWTLEGSVDGEVWVELDAREDQEFVWDTQTRPFGIDDDGAFTSFRLQVDAADGSALQLAELELFAAPADAGDLSVTAAAQQSVEVDELFDGTLATVVGSEADASGYEVTVDYGDGTDAQTAELTRDALGGWKVTAEHTFTAPGLYTAAITARDSAGAVATAQASVRVTRDATFEGALNNVCIGDLGATAADCDGLGYGYDRAKLLDEGFVQGETVAIEGTELTYDLPGVEPGEPDNLTGEGQTVSIDLGDGATQLAFVGTANETPREPEAVLHFTDGSEQIVKISFGDWVGSVSSPAFDNTVVAISEGRLRGTAAESGTPKNTAIYATAAIDLDVDEQGAPKVVESLTMPDEPGSLRDGRVHVFAIASDGARESTPLVVEPAEVAVQTAGEEFESTLATVSGGADAQTATVNWGDGSDVVATDVSDGQVSASHTYAAEGDYAVTVTVDDGMKSAEAELQITVEAAAVEYEPEIAVSPEAVRPGDSVDVTGSGFAPDEQVAVQLGNEEAVTVQSDSDGAVAASLDVPDDMVDGTVPVTAVGEVSMTEARAEVRVQADLPQPVETAVTLAAQPEDLAAGDLLTLTAKVTPEDAVGQIEFREGDELVATAMVSGGVGEAEIPVETSGEHTYVAHFIPEDDAAFGASVSDPVTVTVRDTPVLEAELTISQSEVVQGGTVEAVGRGFGSAETVSIALHSDPMHLTEVTADDNGAFRIQLTIPADAPVGDHTIVAEGADSGLQAEAPITVTDAATTDPDDDLPETGGTVSALLILLVLALVGAGLVLTMRMRRAE</sequence>
<evidence type="ECO:0000259" key="2">
    <source>
        <dbReference type="PROSITE" id="PS50022"/>
    </source>
</evidence>
<dbReference type="InterPro" id="IPR000601">
    <property type="entry name" value="PKD_dom"/>
</dbReference>
<dbReference type="InterPro" id="IPR013783">
    <property type="entry name" value="Ig-like_fold"/>
</dbReference>
<dbReference type="Gene3D" id="2.60.120.260">
    <property type="entry name" value="Galactose-binding domain-like"/>
    <property type="match status" value="1"/>
</dbReference>
<dbReference type="Pfam" id="PF17678">
    <property type="entry name" value="Glyco_hydro_92N"/>
    <property type="match status" value="1"/>
</dbReference>
<dbReference type="GO" id="GO:0030246">
    <property type="term" value="F:carbohydrate binding"/>
    <property type="evidence" value="ECO:0007669"/>
    <property type="project" value="InterPro"/>
</dbReference>
<dbReference type="SUPFAM" id="SSF49319">
    <property type="entry name" value="Actinoxanthin-like"/>
    <property type="match status" value="1"/>
</dbReference>
<evidence type="ECO:0000256" key="1">
    <source>
        <dbReference type="SAM" id="Phobius"/>
    </source>
</evidence>
<dbReference type="Pfam" id="PF00754">
    <property type="entry name" value="F5_F8_type_C"/>
    <property type="match status" value="1"/>
</dbReference>
<keyword evidence="1" id="KW-0812">Transmembrane</keyword>
<accession>A0A1R4G5S2</accession>
<dbReference type="InterPro" id="IPR035986">
    <property type="entry name" value="PKD_dom_sf"/>
</dbReference>
<dbReference type="Gene3D" id="2.60.40.10">
    <property type="entry name" value="Immunoglobulins"/>
    <property type="match status" value="4"/>
</dbReference>
<proteinExistence type="predicted"/>
<dbReference type="InterPro" id="IPR008979">
    <property type="entry name" value="Galactose-bd-like_sf"/>
</dbReference>
<dbReference type="InterPro" id="IPR005887">
    <property type="entry name" value="GH92_a_mannosidase_put"/>
</dbReference>
<dbReference type="Pfam" id="PF18911">
    <property type="entry name" value="PKD_4"/>
    <property type="match status" value="1"/>
</dbReference>
<dbReference type="Gene3D" id="1.20.1050.60">
    <property type="entry name" value="alpha-1,2-mannosidase"/>
    <property type="match status" value="1"/>
</dbReference>
<dbReference type="InterPro" id="IPR012939">
    <property type="entry name" value="Glyco_hydro_92"/>
</dbReference>
<keyword evidence="5" id="KW-1185">Reference proteome</keyword>
<dbReference type="CDD" id="cd00146">
    <property type="entry name" value="PKD"/>
    <property type="match status" value="2"/>
</dbReference>
<dbReference type="InterPro" id="IPR027273">
    <property type="entry name" value="Neocarzinostatin-like"/>
</dbReference>
<dbReference type="SUPFAM" id="SSF48208">
    <property type="entry name" value="Six-hairpin glycosidases"/>
    <property type="match status" value="1"/>
</dbReference>
<dbReference type="InterPro" id="IPR032109">
    <property type="entry name" value="Big_3_5"/>
</dbReference>
<dbReference type="InterPro" id="IPR017868">
    <property type="entry name" value="Filamin/ABP280_repeat-like"/>
</dbReference>
<dbReference type="PANTHER" id="PTHR12143">
    <property type="entry name" value="PEPTIDE N-GLYCANASE PNGASE -RELATED"/>
    <property type="match status" value="1"/>
</dbReference>
<dbReference type="PROSITE" id="PS50093">
    <property type="entry name" value="PKD"/>
    <property type="match status" value="2"/>
</dbReference>
<dbReference type="InterPro" id="IPR041371">
    <property type="entry name" value="GH92_N"/>
</dbReference>
<feature type="domain" description="PKD" evidence="3">
    <location>
        <begin position="1671"/>
        <end position="1728"/>
    </location>
</feature>
<dbReference type="Proteomes" id="UP000195787">
    <property type="component" value="Unassembled WGS sequence"/>
</dbReference>
<dbReference type="GO" id="GO:0005975">
    <property type="term" value="P:carbohydrate metabolic process"/>
    <property type="evidence" value="ECO:0007669"/>
    <property type="project" value="InterPro"/>
</dbReference>